<accession>A0AA40FDA6</accession>
<dbReference type="AlphaFoldDB" id="A0AA40FDA6"/>
<reference evidence="1" key="1">
    <citation type="submission" date="2021-10" db="EMBL/GenBank/DDBJ databases">
        <title>Melipona bicolor Genome sequencing and assembly.</title>
        <authorList>
            <person name="Araujo N.S."/>
            <person name="Arias M.C."/>
        </authorList>
    </citation>
    <scope>NUCLEOTIDE SEQUENCE</scope>
    <source>
        <strain evidence="1">USP_2M_L1-L4_2017</strain>
        <tissue evidence="1">Whole body</tissue>
    </source>
</reference>
<proteinExistence type="predicted"/>
<name>A0AA40FDA6_9HYME</name>
<protein>
    <submittedName>
        <fullName evidence="1">Uncharacterized protein</fullName>
    </submittedName>
</protein>
<comment type="caution">
    <text evidence="1">The sequence shown here is derived from an EMBL/GenBank/DDBJ whole genome shotgun (WGS) entry which is preliminary data.</text>
</comment>
<sequence length="63" mass="7108">MVALEASLNRRSTFEKYGHQLEAWKAFPPRASPTWLVNACIDFAKIHHLPPSRVDLTDAGFAQ</sequence>
<evidence type="ECO:0000313" key="2">
    <source>
        <dbReference type="Proteomes" id="UP001177670"/>
    </source>
</evidence>
<keyword evidence="2" id="KW-1185">Reference proteome</keyword>
<organism evidence="1 2">
    <name type="scientific">Melipona bicolor</name>
    <dbReference type="NCBI Taxonomy" id="60889"/>
    <lineage>
        <taxon>Eukaryota</taxon>
        <taxon>Metazoa</taxon>
        <taxon>Ecdysozoa</taxon>
        <taxon>Arthropoda</taxon>
        <taxon>Hexapoda</taxon>
        <taxon>Insecta</taxon>
        <taxon>Pterygota</taxon>
        <taxon>Neoptera</taxon>
        <taxon>Endopterygota</taxon>
        <taxon>Hymenoptera</taxon>
        <taxon>Apocrita</taxon>
        <taxon>Aculeata</taxon>
        <taxon>Apoidea</taxon>
        <taxon>Anthophila</taxon>
        <taxon>Apidae</taxon>
        <taxon>Melipona</taxon>
    </lineage>
</organism>
<gene>
    <name evidence="1" type="ORF">K0M31_017976</name>
</gene>
<evidence type="ECO:0000313" key="1">
    <source>
        <dbReference type="EMBL" id="KAK1116899.1"/>
    </source>
</evidence>
<dbReference type="Proteomes" id="UP001177670">
    <property type="component" value="Unassembled WGS sequence"/>
</dbReference>
<dbReference type="EMBL" id="JAHYIQ010000060">
    <property type="protein sequence ID" value="KAK1116899.1"/>
    <property type="molecule type" value="Genomic_DNA"/>
</dbReference>